<accession>A0ABS4IGK2</accession>
<keyword evidence="1" id="KW-0812">Transmembrane</keyword>
<feature type="transmembrane region" description="Helical" evidence="1">
    <location>
        <begin position="62"/>
        <end position="78"/>
    </location>
</feature>
<reference evidence="2 3" key="1">
    <citation type="submission" date="2021-03" db="EMBL/GenBank/DDBJ databases">
        <title>Genomic Encyclopedia of Type Strains, Phase IV (KMG-IV): sequencing the most valuable type-strain genomes for metagenomic binning, comparative biology and taxonomic classification.</title>
        <authorList>
            <person name="Goeker M."/>
        </authorList>
    </citation>
    <scope>NUCLEOTIDE SEQUENCE [LARGE SCALE GENOMIC DNA]</scope>
    <source>
        <strain evidence="2 3">DSM 25609</strain>
    </source>
</reference>
<evidence type="ECO:0000313" key="3">
    <source>
        <dbReference type="Proteomes" id="UP001519345"/>
    </source>
</evidence>
<feature type="transmembrane region" description="Helical" evidence="1">
    <location>
        <begin position="38"/>
        <end position="57"/>
    </location>
</feature>
<gene>
    <name evidence="2" type="ORF">J2Z83_002194</name>
</gene>
<name>A0ABS4IGK2_9BACI</name>
<feature type="transmembrane region" description="Helical" evidence="1">
    <location>
        <begin position="98"/>
        <end position="118"/>
    </location>
</feature>
<protein>
    <submittedName>
        <fullName evidence="2">Uncharacterized protein</fullName>
    </submittedName>
</protein>
<proteinExistence type="predicted"/>
<dbReference type="EMBL" id="JAGGKX010000010">
    <property type="protein sequence ID" value="MBP1970078.1"/>
    <property type="molecule type" value="Genomic_DNA"/>
</dbReference>
<keyword evidence="3" id="KW-1185">Reference proteome</keyword>
<dbReference type="NCBIfam" id="NF041644">
    <property type="entry name" value="CBO0543_fam"/>
    <property type="match status" value="1"/>
</dbReference>
<keyword evidence="1" id="KW-1133">Transmembrane helix</keyword>
<dbReference type="InterPro" id="IPR048147">
    <property type="entry name" value="CBO0543-like"/>
</dbReference>
<evidence type="ECO:0000256" key="1">
    <source>
        <dbReference type="SAM" id="Phobius"/>
    </source>
</evidence>
<evidence type="ECO:0000313" key="2">
    <source>
        <dbReference type="EMBL" id="MBP1970078.1"/>
    </source>
</evidence>
<organism evidence="2 3">
    <name type="scientific">Virgibacillus natechei</name>
    <dbReference type="NCBI Taxonomy" id="1216297"/>
    <lineage>
        <taxon>Bacteria</taxon>
        <taxon>Bacillati</taxon>
        <taxon>Bacillota</taxon>
        <taxon>Bacilli</taxon>
        <taxon>Bacillales</taxon>
        <taxon>Bacillaceae</taxon>
        <taxon>Virgibacillus</taxon>
    </lineage>
</organism>
<sequence>MEKNHLESYLEIKSLKEQVTQLEADYWYMYSNIETWEFWVMLLLFFIMPLVVLYFLIDRSKIFLLGFYGFNIHVWFGYTNSWGDRQGLWGYPHELAPFLTGNISLEATLIPVAFMLVYQWTLNNNKNYYLYTLGLTIFLSFIIKPVLTLHDLFELHKGANFLHLFLMYIGIFLFSKLITTVFIKMQKNQIRPT</sequence>
<dbReference type="RefSeq" id="WP_209463235.1">
    <property type="nucleotide sequence ID" value="NZ_CP110224.1"/>
</dbReference>
<keyword evidence="1" id="KW-0472">Membrane</keyword>
<feature type="transmembrane region" description="Helical" evidence="1">
    <location>
        <begin position="130"/>
        <end position="149"/>
    </location>
</feature>
<feature type="transmembrane region" description="Helical" evidence="1">
    <location>
        <begin position="161"/>
        <end position="183"/>
    </location>
</feature>
<comment type="caution">
    <text evidence="2">The sequence shown here is derived from an EMBL/GenBank/DDBJ whole genome shotgun (WGS) entry which is preliminary data.</text>
</comment>
<dbReference type="Proteomes" id="UP001519345">
    <property type="component" value="Unassembled WGS sequence"/>
</dbReference>